<sequence>MSHERNLDYLVKRRIIYRRTPIDDQPTESFDWGDYYENGTYECYELFRSRAKITTYKSLKWHMYVLWYLNPQLDQDQFHELSKYICNKRTGFVTFAVSES</sequence>
<proteinExistence type="predicted"/>
<protein>
    <submittedName>
        <fullName evidence="1">Uncharacterized protein</fullName>
    </submittedName>
</protein>
<accession>X0RJ37</accession>
<dbReference type="EMBL" id="BARS01003825">
    <property type="protein sequence ID" value="GAF68854.1"/>
    <property type="molecule type" value="Genomic_DNA"/>
</dbReference>
<dbReference type="AlphaFoldDB" id="X0RJ37"/>
<comment type="caution">
    <text evidence="1">The sequence shown here is derived from an EMBL/GenBank/DDBJ whole genome shotgun (WGS) entry which is preliminary data.</text>
</comment>
<reference evidence="1" key="1">
    <citation type="journal article" date="2014" name="Front. Microbiol.">
        <title>High frequency of phylogenetically diverse reductive dehalogenase-homologous genes in deep subseafloor sedimentary metagenomes.</title>
        <authorList>
            <person name="Kawai M."/>
            <person name="Futagami T."/>
            <person name="Toyoda A."/>
            <person name="Takaki Y."/>
            <person name="Nishi S."/>
            <person name="Hori S."/>
            <person name="Arai W."/>
            <person name="Tsubouchi T."/>
            <person name="Morono Y."/>
            <person name="Uchiyama I."/>
            <person name="Ito T."/>
            <person name="Fujiyama A."/>
            <person name="Inagaki F."/>
            <person name="Takami H."/>
        </authorList>
    </citation>
    <scope>NUCLEOTIDE SEQUENCE</scope>
    <source>
        <strain evidence="1">Expedition CK06-06</strain>
    </source>
</reference>
<evidence type="ECO:0000313" key="1">
    <source>
        <dbReference type="EMBL" id="GAF68854.1"/>
    </source>
</evidence>
<feature type="non-terminal residue" evidence="1">
    <location>
        <position position="100"/>
    </location>
</feature>
<organism evidence="1">
    <name type="scientific">marine sediment metagenome</name>
    <dbReference type="NCBI Taxonomy" id="412755"/>
    <lineage>
        <taxon>unclassified sequences</taxon>
        <taxon>metagenomes</taxon>
        <taxon>ecological metagenomes</taxon>
    </lineage>
</organism>
<name>X0RJ37_9ZZZZ</name>
<gene>
    <name evidence="1" type="ORF">S01H1_07415</name>
</gene>